<feature type="region of interest" description="Disordered" evidence="6">
    <location>
        <begin position="1"/>
        <end position="26"/>
    </location>
</feature>
<evidence type="ECO:0000256" key="5">
    <source>
        <dbReference type="ARBA" id="ARBA00035477"/>
    </source>
</evidence>
<dbReference type="InterPro" id="IPR001684">
    <property type="entry name" value="Ribosomal_bL27"/>
</dbReference>
<dbReference type="Gene3D" id="2.40.50.100">
    <property type="match status" value="1"/>
</dbReference>
<evidence type="ECO:0000256" key="2">
    <source>
        <dbReference type="ARBA" id="ARBA00022980"/>
    </source>
</evidence>
<dbReference type="PANTHER" id="PTHR15893">
    <property type="entry name" value="RIBOSOMAL PROTEIN L27"/>
    <property type="match status" value="1"/>
</dbReference>
<accession>A0A1F8BC19</accession>
<gene>
    <name evidence="7" type="ORF">A2961_04010</name>
</gene>
<name>A0A1F8BC19_9BACT</name>
<comment type="caution">
    <text evidence="7">The sequence shown here is derived from an EMBL/GenBank/DDBJ whole genome shotgun (WGS) entry which is preliminary data.</text>
</comment>
<evidence type="ECO:0000313" key="8">
    <source>
        <dbReference type="Proteomes" id="UP000177082"/>
    </source>
</evidence>
<evidence type="ECO:0000256" key="6">
    <source>
        <dbReference type="SAM" id="MobiDB-lite"/>
    </source>
</evidence>
<dbReference type="AlphaFoldDB" id="A0A1F8BC19"/>
<comment type="similarity">
    <text evidence="1">Belongs to the bacterial ribosomal protein bL27 family.</text>
</comment>
<dbReference type="SUPFAM" id="SSF110324">
    <property type="entry name" value="Ribosomal L27 protein-like"/>
    <property type="match status" value="1"/>
</dbReference>
<evidence type="ECO:0000313" key="7">
    <source>
        <dbReference type="EMBL" id="OGM61596.1"/>
    </source>
</evidence>
<protein>
    <recommendedName>
        <fullName evidence="4">Large ribosomal subunit protein bL27</fullName>
    </recommendedName>
    <alternativeName>
        <fullName evidence="5">50S ribosomal protein L27</fullName>
    </alternativeName>
</protein>
<dbReference type="EMBL" id="MGHF01000035">
    <property type="protein sequence ID" value="OGM61596.1"/>
    <property type="molecule type" value="Genomic_DNA"/>
</dbReference>
<keyword evidence="3" id="KW-0687">Ribonucleoprotein</keyword>
<keyword evidence="2" id="KW-0689">Ribosomal protein</keyword>
<dbReference type="Proteomes" id="UP000177082">
    <property type="component" value="Unassembled WGS sequence"/>
</dbReference>
<dbReference type="STRING" id="1802519.A2961_04010"/>
<dbReference type="GO" id="GO:0006412">
    <property type="term" value="P:translation"/>
    <property type="evidence" value="ECO:0007669"/>
    <property type="project" value="InterPro"/>
</dbReference>
<evidence type="ECO:0000256" key="1">
    <source>
        <dbReference type="ARBA" id="ARBA00010797"/>
    </source>
</evidence>
<evidence type="ECO:0000256" key="3">
    <source>
        <dbReference type="ARBA" id="ARBA00023274"/>
    </source>
</evidence>
<proteinExistence type="inferred from homology"/>
<dbReference type="GO" id="GO:0022625">
    <property type="term" value="C:cytosolic large ribosomal subunit"/>
    <property type="evidence" value="ECO:0007669"/>
    <property type="project" value="TreeGrafter"/>
</dbReference>
<sequence length="83" mass="9025">MSKKKQGGKTTQHVRPEGKRLGTKVSDGQEVKAGYTLVRQRGTKFHAGSGVRVGRDHTLFAVKVGIVNFGKRYGKKSVSVLAK</sequence>
<dbReference type="GO" id="GO:0003735">
    <property type="term" value="F:structural constituent of ribosome"/>
    <property type="evidence" value="ECO:0007669"/>
    <property type="project" value="InterPro"/>
</dbReference>
<dbReference type="PANTHER" id="PTHR15893:SF0">
    <property type="entry name" value="LARGE RIBOSOMAL SUBUNIT PROTEIN BL27M"/>
    <property type="match status" value="1"/>
</dbReference>
<organism evidence="7 8">
    <name type="scientific">Candidatus Woesebacteria bacterium RIFCSPLOWO2_01_FULL_39_21</name>
    <dbReference type="NCBI Taxonomy" id="1802519"/>
    <lineage>
        <taxon>Bacteria</taxon>
        <taxon>Candidatus Woeseibacteriota</taxon>
    </lineage>
</organism>
<evidence type="ECO:0000256" key="4">
    <source>
        <dbReference type="ARBA" id="ARBA00035175"/>
    </source>
</evidence>
<reference evidence="7 8" key="1">
    <citation type="journal article" date="2016" name="Nat. Commun.">
        <title>Thousands of microbial genomes shed light on interconnected biogeochemical processes in an aquifer system.</title>
        <authorList>
            <person name="Anantharaman K."/>
            <person name="Brown C.T."/>
            <person name="Hug L.A."/>
            <person name="Sharon I."/>
            <person name="Castelle C.J."/>
            <person name="Probst A.J."/>
            <person name="Thomas B.C."/>
            <person name="Singh A."/>
            <person name="Wilkins M.J."/>
            <person name="Karaoz U."/>
            <person name="Brodie E.L."/>
            <person name="Williams K.H."/>
            <person name="Hubbard S.S."/>
            <person name="Banfield J.F."/>
        </authorList>
    </citation>
    <scope>NUCLEOTIDE SEQUENCE [LARGE SCALE GENOMIC DNA]</scope>
</reference>
<dbReference type="Pfam" id="PF01016">
    <property type="entry name" value="Ribosomal_L27"/>
    <property type="match status" value="1"/>
</dbReference>
<dbReference type="PRINTS" id="PR00063">
    <property type="entry name" value="RIBOSOMALL27"/>
</dbReference>